<evidence type="ECO:0000313" key="2">
    <source>
        <dbReference type="Proteomes" id="UP000028725"/>
    </source>
</evidence>
<accession>A0A085VZG6</accession>
<dbReference type="EMBL" id="JMCB01000028">
    <property type="protein sequence ID" value="KFE60829.1"/>
    <property type="molecule type" value="Genomic_DNA"/>
</dbReference>
<keyword evidence="2" id="KW-1185">Reference proteome</keyword>
<dbReference type="STRING" id="394096.DB31_4742"/>
<gene>
    <name evidence="1" type="ORF">DB31_4742</name>
</gene>
<organism evidence="1 2">
    <name type="scientific">Hyalangium minutum</name>
    <dbReference type="NCBI Taxonomy" id="394096"/>
    <lineage>
        <taxon>Bacteria</taxon>
        <taxon>Pseudomonadati</taxon>
        <taxon>Myxococcota</taxon>
        <taxon>Myxococcia</taxon>
        <taxon>Myxococcales</taxon>
        <taxon>Cystobacterineae</taxon>
        <taxon>Archangiaceae</taxon>
        <taxon>Hyalangium</taxon>
    </lineage>
</organism>
<reference evidence="1 2" key="1">
    <citation type="submission" date="2014-04" db="EMBL/GenBank/DDBJ databases">
        <title>Genome assembly of Hyalangium minutum DSM 14724.</title>
        <authorList>
            <person name="Sharma G."/>
            <person name="Subramanian S."/>
        </authorList>
    </citation>
    <scope>NUCLEOTIDE SEQUENCE [LARGE SCALE GENOMIC DNA]</scope>
    <source>
        <strain evidence="1 2">DSM 14724</strain>
    </source>
</reference>
<evidence type="ECO:0000313" key="1">
    <source>
        <dbReference type="EMBL" id="KFE60829.1"/>
    </source>
</evidence>
<sequence>MLSVSALLVLGAGCATTGNERRTLLERASAEIAYEQPSRIVMDAAKGVLRDHGYVLAPSRGKNALRTQWKIDGDLETTARWSKVLIVGQYRSDGRFIVRAEQVVWATGGRTAAHPSIANGDAGKRGSDSATNYVPGEAYSPAKPVFSRALDLEWEILQRVEPRFANEVEKQVDIYLSGPHS</sequence>
<proteinExistence type="predicted"/>
<protein>
    <submittedName>
        <fullName evidence="1">Uncharacterized protein</fullName>
    </submittedName>
</protein>
<name>A0A085VZG6_9BACT</name>
<comment type="caution">
    <text evidence="1">The sequence shown here is derived from an EMBL/GenBank/DDBJ whole genome shotgun (WGS) entry which is preliminary data.</text>
</comment>
<dbReference type="Proteomes" id="UP000028725">
    <property type="component" value="Unassembled WGS sequence"/>
</dbReference>
<dbReference type="AlphaFoldDB" id="A0A085VZG6"/>